<dbReference type="Proteomes" id="UP000054495">
    <property type="component" value="Unassembled WGS sequence"/>
</dbReference>
<keyword evidence="2" id="KW-1185">Reference proteome</keyword>
<dbReference type="SUPFAM" id="SSF55797">
    <property type="entry name" value="PR-1-like"/>
    <property type="match status" value="2"/>
</dbReference>
<dbReference type="AlphaFoldDB" id="A0A0D6LIN1"/>
<dbReference type="InterPro" id="IPR035940">
    <property type="entry name" value="CAP_sf"/>
</dbReference>
<protein>
    <submittedName>
        <fullName evidence="1">Uncharacterized protein</fullName>
    </submittedName>
</protein>
<name>A0A0D6LIN1_9BILA</name>
<sequence length="308" mass="33959">MSVPQALQYWDCNIENIAYLRNCNGSFVVPSGFAEMSKAINLGGANCDIKKRTIDILNTWWNEVKSTNLSTPNYDETKIKNFGIMAYGKTTGFACTYNKACSSNLLCVYDQKPEDKKPLYTTGDICSDNDCGQGKTCVAYLCQPKNGYTPSEKAHPMPLCTSGKDDGMTNEMQVTAVNMMNYYRRLVGTGWAQDLKGYAPIAKGLVRMAIKKWADQSKLVDLTEIGGGVFYQNELVDKASDWAKIVYHGNSFVGCTVRECKNKFTVAMCQYVSLFTVMDPIYTVGKPCSGCSKGYKCDNALGGGLCIK</sequence>
<reference evidence="1 2" key="1">
    <citation type="submission" date="2013-05" db="EMBL/GenBank/DDBJ databases">
        <title>Draft genome of the parasitic nematode Anyclostoma ceylanicum.</title>
        <authorList>
            <person name="Mitreva M."/>
        </authorList>
    </citation>
    <scope>NUCLEOTIDE SEQUENCE [LARGE SCALE GENOMIC DNA]</scope>
</reference>
<evidence type="ECO:0000313" key="1">
    <source>
        <dbReference type="EMBL" id="EPB71068.1"/>
    </source>
</evidence>
<accession>A0A0D6LIN1</accession>
<gene>
    <name evidence="1" type="ORF">ANCCEY_09860</name>
</gene>
<dbReference type="EMBL" id="KE125139">
    <property type="protein sequence ID" value="EPB71068.1"/>
    <property type="molecule type" value="Genomic_DNA"/>
</dbReference>
<dbReference type="Gene3D" id="3.40.33.10">
    <property type="entry name" value="CAP"/>
    <property type="match status" value="3"/>
</dbReference>
<evidence type="ECO:0000313" key="2">
    <source>
        <dbReference type="Proteomes" id="UP000054495"/>
    </source>
</evidence>
<proteinExistence type="predicted"/>
<organism evidence="1 2">
    <name type="scientific">Ancylostoma ceylanicum</name>
    <dbReference type="NCBI Taxonomy" id="53326"/>
    <lineage>
        <taxon>Eukaryota</taxon>
        <taxon>Metazoa</taxon>
        <taxon>Ecdysozoa</taxon>
        <taxon>Nematoda</taxon>
        <taxon>Chromadorea</taxon>
        <taxon>Rhabditida</taxon>
        <taxon>Rhabditina</taxon>
        <taxon>Rhabditomorpha</taxon>
        <taxon>Strongyloidea</taxon>
        <taxon>Ancylostomatidae</taxon>
        <taxon>Ancylostomatinae</taxon>
        <taxon>Ancylostoma</taxon>
    </lineage>
</organism>